<organism evidence="3 4">
    <name type="scientific">Actinomadura rudentiformis</name>
    <dbReference type="NCBI Taxonomy" id="359158"/>
    <lineage>
        <taxon>Bacteria</taxon>
        <taxon>Bacillati</taxon>
        <taxon>Actinomycetota</taxon>
        <taxon>Actinomycetes</taxon>
        <taxon>Streptosporangiales</taxon>
        <taxon>Thermomonosporaceae</taxon>
        <taxon>Actinomadura</taxon>
    </lineage>
</organism>
<name>A0A6H9Y945_9ACTN</name>
<keyword evidence="4" id="KW-1185">Reference proteome</keyword>
<dbReference type="Pfam" id="PF04909">
    <property type="entry name" value="Amidohydro_2"/>
    <property type="match status" value="1"/>
</dbReference>
<protein>
    <submittedName>
        <fullName evidence="3">Amidohydrolase family protein</fullName>
    </submittedName>
</protein>
<dbReference type="GO" id="GO:0016787">
    <property type="term" value="F:hydrolase activity"/>
    <property type="evidence" value="ECO:0007669"/>
    <property type="project" value="UniProtKB-KW"/>
</dbReference>
<dbReference type="Gene3D" id="3.20.20.140">
    <property type="entry name" value="Metal-dependent hydrolases"/>
    <property type="match status" value="1"/>
</dbReference>
<dbReference type="InterPro" id="IPR032466">
    <property type="entry name" value="Metal_Hydrolase"/>
</dbReference>
<dbReference type="GO" id="GO:0005737">
    <property type="term" value="C:cytoplasm"/>
    <property type="evidence" value="ECO:0007669"/>
    <property type="project" value="TreeGrafter"/>
</dbReference>
<dbReference type="SUPFAM" id="SSF51556">
    <property type="entry name" value="Metallo-dependent hydrolases"/>
    <property type="match status" value="1"/>
</dbReference>
<feature type="domain" description="Amidohydrolase-related" evidence="2">
    <location>
        <begin position="83"/>
        <end position="327"/>
    </location>
</feature>
<dbReference type="OrthoDB" id="1407586at2"/>
<keyword evidence="1" id="KW-0456">Lyase</keyword>
<gene>
    <name evidence="3" type="ORF">F8566_41105</name>
</gene>
<dbReference type="InterPro" id="IPR032465">
    <property type="entry name" value="ACMSD"/>
</dbReference>
<dbReference type="RefSeq" id="WP_151568281.1">
    <property type="nucleotide sequence ID" value="NZ_WBMT01000025.1"/>
</dbReference>
<dbReference type="AlphaFoldDB" id="A0A6H9Y945"/>
<dbReference type="InterPro" id="IPR006680">
    <property type="entry name" value="Amidohydro-rel"/>
</dbReference>
<dbReference type="Proteomes" id="UP000468735">
    <property type="component" value="Unassembled WGS sequence"/>
</dbReference>
<evidence type="ECO:0000256" key="1">
    <source>
        <dbReference type="ARBA" id="ARBA00023239"/>
    </source>
</evidence>
<proteinExistence type="predicted"/>
<comment type="caution">
    <text evidence="3">The sequence shown here is derived from an EMBL/GenBank/DDBJ whole genome shotgun (WGS) entry which is preliminary data.</text>
</comment>
<dbReference type="PANTHER" id="PTHR21240:SF28">
    <property type="entry name" value="ISO-OROTATE DECARBOXYLASE (EUROFUNG)"/>
    <property type="match status" value="1"/>
</dbReference>
<keyword evidence="3" id="KW-0378">Hydrolase</keyword>
<evidence type="ECO:0000313" key="3">
    <source>
        <dbReference type="EMBL" id="KAB2341544.1"/>
    </source>
</evidence>
<dbReference type="EMBL" id="WBMT01000025">
    <property type="protein sequence ID" value="KAB2341544.1"/>
    <property type="molecule type" value="Genomic_DNA"/>
</dbReference>
<dbReference type="GO" id="GO:0016831">
    <property type="term" value="F:carboxy-lyase activity"/>
    <property type="evidence" value="ECO:0007669"/>
    <property type="project" value="InterPro"/>
</dbReference>
<dbReference type="PANTHER" id="PTHR21240">
    <property type="entry name" value="2-AMINO-3-CARBOXYLMUCONATE-6-SEMIALDEHYDE DECARBOXYLASE"/>
    <property type="match status" value="1"/>
</dbReference>
<reference evidence="3 4" key="1">
    <citation type="submission" date="2019-09" db="EMBL/GenBank/DDBJ databases">
        <title>Actinomadura physcomitrii sp. nov., a novel actinomycete isolated from moss [Physcomitrium sphaericum (Ludw) Fuernr].</title>
        <authorList>
            <person name="Zhuang X."/>
            <person name="Liu C."/>
        </authorList>
    </citation>
    <scope>NUCLEOTIDE SEQUENCE [LARGE SCALE GENOMIC DNA]</scope>
    <source>
        <strain evidence="3 4">HMC1</strain>
    </source>
</reference>
<accession>A0A6H9Y945</accession>
<sequence length="336" mass="37274">MSELEIIDMHCHLQRDAEHGQEMRDYFLTPHLVKPGAPNLGTLDEFKELMAATGISAMNALMFTWSGRYLRHGLYTLPDDPEERAAGETDLRRRILRRISDNNDWAASIAREHPEVGYFAGVNPVVMGPEAALAEIEGQRAKGTLGVKIVPSDMGVTGSDPRLFPIYEYCIEHDVPVLTETGGHSPNCRPGGFADALAKFPALKLVFAHFGHDKEFGGPLDREVLDLTRAYENVHTDTSLRLHEVGDGSVEPEDMVKHLRALGTDRVMFGTNYVFSDLLPERPAHKPAPADVDPRFTQVWKSVQVLKTLPLTDDERAGIAAGNFKRLTGFRLPAAR</sequence>
<dbReference type="GO" id="GO:0019748">
    <property type="term" value="P:secondary metabolic process"/>
    <property type="evidence" value="ECO:0007669"/>
    <property type="project" value="TreeGrafter"/>
</dbReference>
<evidence type="ECO:0000259" key="2">
    <source>
        <dbReference type="Pfam" id="PF04909"/>
    </source>
</evidence>
<evidence type="ECO:0000313" key="4">
    <source>
        <dbReference type="Proteomes" id="UP000468735"/>
    </source>
</evidence>